<evidence type="ECO:0000313" key="3">
    <source>
        <dbReference type="Proteomes" id="UP001054837"/>
    </source>
</evidence>
<evidence type="ECO:0000313" key="2">
    <source>
        <dbReference type="EMBL" id="GIY28619.1"/>
    </source>
</evidence>
<dbReference type="Gene3D" id="1.25.40.420">
    <property type="match status" value="1"/>
</dbReference>
<dbReference type="InterPro" id="IPR011333">
    <property type="entry name" value="SKP1/BTB/POZ_sf"/>
</dbReference>
<dbReference type="PANTHER" id="PTHR24413">
    <property type="entry name" value="SPECKLE-TYPE POZ PROTEIN"/>
    <property type="match status" value="1"/>
</dbReference>
<accession>A0AAV4S5H9</accession>
<dbReference type="FunFam" id="3.30.710.10:FF:000159">
    <property type="entry name" value="Speckle-type POZ protein B"/>
    <property type="match status" value="1"/>
</dbReference>
<dbReference type="SMART" id="SM00225">
    <property type="entry name" value="BTB"/>
    <property type="match status" value="1"/>
</dbReference>
<dbReference type="PROSITE" id="PS50097">
    <property type="entry name" value="BTB"/>
    <property type="match status" value="1"/>
</dbReference>
<dbReference type="Gene3D" id="3.30.710.10">
    <property type="entry name" value="Potassium Channel Kv1.1, Chain A"/>
    <property type="match status" value="1"/>
</dbReference>
<organism evidence="2 3">
    <name type="scientific">Caerostris darwini</name>
    <dbReference type="NCBI Taxonomy" id="1538125"/>
    <lineage>
        <taxon>Eukaryota</taxon>
        <taxon>Metazoa</taxon>
        <taxon>Ecdysozoa</taxon>
        <taxon>Arthropoda</taxon>
        <taxon>Chelicerata</taxon>
        <taxon>Arachnida</taxon>
        <taxon>Araneae</taxon>
        <taxon>Araneomorphae</taxon>
        <taxon>Entelegynae</taxon>
        <taxon>Araneoidea</taxon>
        <taxon>Araneidae</taxon>
        <taxon>Caerostris</taxon>
    </lineage>
</organism>
<name>A0AAV4S5H9_9ARAC</name>
<keyword evidence="3" id="KW-1185">Reference proteome</keyword>
<feature type="domain" description="BTB" evidence="1">
    <location>
        <begin position="198"/>
        <end position="265"/>
    </location>
</feature>
<comment type="caution">
    <text evidence="2">The sequence shown here is derived from an EMBL/GenBank/DDBJ whole genome shotgun (WGS) entry which is preliminary data.</text>
</comment>
<dbReference type="AlphaFoldDB" id="A0AAV4S5H9"/>
<reference evidence="2 3" key="1">
    <citation type="submission" date="2021-06" db="EMBL/GenBank/DDBJ databases">
        <title>Caerostris darwini draft genome.</title>
        <authorList>
            <person name="Kono N."/>
            <person name="Arakawa K."/>
        </authorList>
    </citation>
    <scope>NUCLEOTIDE SEQUENCE [LARGE SCALE GENOMIC DNA]</scope>
</reference>
<proteinExistence type="predicted"/>
<protein>
    <submittedName>
        <fullName evidence="2">Protein roadkill</fullName>
    </submittedName>
</protein>
<dbReference type="EMBL" id="BPLQ01007195">
    <property type="protein sequence ID" value="GIY28619.1"/>
    <property type="molecule type" value="Genomic_DNA"/>
</dbReference>
<sequence length="367" mass="41435">MTEFPINWDLERTITPYPGRNGYAVSNLILNNEWTIAASPLDNNRPLDFGCISHRTLPPQYVEICRKSTAGEVLVSGTLKLTRTAHPLAFSHQMHIVLERKFSQLVENGSNCTRIEFCNGTDRYYDYHLHHLTGNIKIHSGKQNIGKCDGENQIQSKSLTELSKKDSNDSEKGFQLKSLIRLSKNFEDLLDPKESYFSDVSLVCGSVAIPAHKAVLCARSPVFAAMFTAQMKENTENKVHITDVEEPILRAMLVHIYTGKTEDLNVASAGDLLFAADKYQLEDLKQVCSDYLKENMTLENVLNTLVLGHLHNKDLQACAMNFICESCVNISAIEETLEWKLLRKERSELAMDVLTALVKSKEKKLKR</sequence>
<evidence type="ECO:0000259" key="1">
    <source>
        <dbReference type="PROSITE" id="PS50097"/>
    </source>
</evidence>
<gene>
    <name evidence="2" type="primary">rdx</name>
    <name evidence="2" type="ORF">CDAR_415701</name>
</gene>
<dbReference type="Proteomes" id="UP001054837">
    <property type="component" value="Unassembled WGS sequence"/>
</dbReference>
<dbReference type="Pfam" id="PF00651">
    <property type="entry name" value="BTB"/>
    <property type="match status" value="1"/>
</dbReference>
<dbReference type="SUPFAM" id="SSF54695">
    <property type="entry name" value="POZ domain"/>
    <property type="match status" value="1"/>
</dbReference>
<dbReference type="InterPro" id="IPR000210">
    <property type="entry name" value="BTB/POZ_dom"/>
</dbReference>